<name>A0A084WUE6_ANOSI</name>
<dbReference type="PANTHER" id="PTHR45712">
    <property type="entry name" value="AGAP008170-PA"/>
    <property type="match status" value="1"/>
</dbReference>
<reference evidence="3 5" key="1">
    <citation type="journal article" date="2014" name="BMC Genomics">
        <title>Genome sequence of Anopheles sinensis provides insight into genetics basis of mosquito competence for malaria parasites.</title>
        <authorList>
            <person name="Zhou D."/>
            <person name="Zhang D."/>
            <person name="Ding G."/>
            <person name="Shi L."/>
            <person name="Hou Q."/>
            <person name="Ye Y."/>
            <person name="Xu Y."/>
            <person name="Zhou H."/>
            <person name="Xiong C."/>
            <person name="Li S."/>
            <person name="Yu J."/>
            <person name="Hong S."/>
            <person name="Yu X."/>
            <person name="Zou P."/>
            <person name="Chen C."/>
            <person name="Chang X."/>
            <person name="Wang W."/>
            <person name="Lv Y."/>
            <person name="Sun Y."/>
            <person name="Ma L."/>
            <person name="Shen B."/>
            <person name="Zhu C."/>
        </authorList>
    </citation>
    <scope>NUCLEOTIDE SEQUENCE [LARGE SCALE GENOMIC DNA]</scope>
</reference>
<dbReference type="PROSITE" id="PS51450">
    <property type="entry name" value="LRR"/>
    <property type="match status" value="2"/>
</dbReference>
<dbReference type="VEuPathDB" id="VectorBase:ASIS003663"/>
<sequence length="256" mass="28947">MTCMLNRTDIDFSSNLIQSVDLGLFRVSNRIVGTDNQIARLSGNLISDYLNYIAISVNKLQMLNICEWDTPNLNGLNLSNNLLTSLPQCLENLKNLRDLRLASNRITSVTIESFATMWNLQLLDLADNNMTAIALNSTRFPPQIYALGLEKNLLTNIDLSYIPVKDMQIDVAYNLISSFDVNGTSPNVTSLQMACNPIDCSWYSAEQKESAVCERDHEVEIFIRKKKLQPAIELIIREDPETGRLSRVQVQFSAFY</sequence>
<dbReference type="InterPro" id="IPR050333">
    <property type="entry name" value="SLRP"/>
</dbReference>
<dbReference type="EMBL" id="KE525423">
    <property type="protein sequence ID" value="KFB53840.1"/>
    <property type="molecule type" value="Genomic_DNA"/>
</dbReference>
<dbReference type="EMBL" id="ATLV01027082">
    <property type="status" value="NOT_ANNOTATED_CDS"/>
    <property type="molecule type" value="Genomic_DNA"/>
</dbReference>
<dbReference type="Gene3D" id="3.80.10.10">
    <property type="entry name" value="Ribonuclease Inhibitor"/>
    <property type="match status" value="1"/>
</dbReference>
<evidence type="ECO:0000313" key="3">
    <source>
        <dbReference type="EMBL" id="KFB53840.1"/>
    </source>
</evidence>
<dbReference type="Proteomes" id="UP000030765">
    <property type="component" value="Unassembled WGS sequence"/>
</dbReference>
<dbReference type="Pfam" id="PF13855">
    <property type="entry name" value="LRR_8"/>
    <property type="match status" value="1"/>
</dbReference>
<dbReference type="STRING" id="74873.A0A084WUE6"/>
<evidence type="ECO:0000313" key="4">
    <source>
        <dbReference type="EnsemblMetazoa" id="ASIC022258-PA"/>
    </source>
</evidence>
<evidence type="ECO:0000313" key="5">
    <source>
        <dbReference type="Proteomes" id="UP000030765"/>
    </source>
</evidence>
<accession>A0A084WUE6</accession>
<reference evidence="4" key="2">
    <citation type="submission" date="2020-05" db="UniProtKB">
        <authorList>
            <consortium name="EnsemblMetazoa"/>
        </authorList>
    </citation>
    <scope>IDENTIFICATION</scope>
</reference>
<keyword evidence="1" id="KW-0433">Leucine-rich repeat</keyword>
<evidence type="ECO:0000256" key="2">
    <source>
        <dbReference type="ARBA" id="ARBA00022737"/>
    </source>
</evidence>
<dbReference type="PANTHER" id="PTHR45712:SF22">
    <property type="entry name" value="INSULIN-LIKE GROWTH FACTOR-BINDING PROTEIN COMPLEX ACID LABILE SUBUNIT"/>
    <property type="match status" value="1"/>
</dbReference>
<dbReference type="AlphaFoldDB" id="A0A084WUE6"/>
<gene>
    <name evidence="3" type="ORF">ZHAS_00022258</name>
</gene>
<proteinExistence type="predicted"/>
<dbReference type="OrthoDB" id="7743379at2759"/>
<organism evidence="3">
    <name type="scientific">Anopheles sinensis</name>
    <name type="common">Mosquito</name>
    <dbReference type="NCBI Taxonomy" id="74873"/>
    <lineage>
        <taxon>Eukaryota</taxon>
        <taxon>Metazoa</taxon>
        <taxon>Ecdysozoa</taxon>
        <taxon>Arthropoda</taxon>
        <taxon>Hexapoda</taxon>
        <taxon>Insecta</taxon>
        <taxon>Pterygota</taxon>
        <taxon>Neoptera</taxon>
        <taxon>Endopterygota</taxon>
        <taxon>Diptera</taxon>
        <taxon>Nematocera</taxon>
        <taxon>Culicoidea</taxon>
        <taxon>Culicidae</taxon>
        <taxon>Anophelinae</taxon>
        <taxon>Anopheles</taxon>
    </lineage>
</organism>
<dbReference type="SUPFAM" id="SSF52058">
    <property type="entry name" value="L domain-like"/>
    <property type="match status" value="1"/>
</dbReference>
<dbReference type="EnsemblMetazoa" id="ASIC022258-RA">
    <property type="protein sequence ID" value="ASIC022258-PA"/>
    <property type="gene ID" value="ASIC022258"/>
</dbReference>
<protein>
    <submittedName>
        <fullName evidence="3">AGAP005668-PA-like protein</fullName>
    </submittedName>
</protein>
<dbReference type="InterPro" id="IPR001611">
    <property type="entry name" value="Leu-rich_rpt"/>
</dbReference>
<keyword evidence="2" id="KW-0677">Repeat</keyword>
<dbReference type="VEuPathDB" id="VectorBase:ASIC022258"/>
<dbReference type="InterPro" id="IPR032675">
    <property type="entry name" value="LRR_dom_sf"/>
</dbReference>
<keyword evidence="5" id="KW-1185">Reference proteome</keyword>
<evidence type="ECO:0000256" key="1">
    <source>
        <dbReference type="ARBA" id="ARBA00022614"/>
    </source>
</evidence>